<sequence length="76" mass="8464">MNNDDFILGLSFTEFEDLALQIGLTGLILFMMFIIWNLGKESKAGRYGMLWMFLGLGVGFVGFVAKGIIQKLLGIE</sequence>
<evidence type="ECO:0000256" key="1">
    <source>
        <dbReference type="SAM" id="Phobius"/>
    </source>
</evidence>
<keyword evidence="3" id="KW-1185">Reference proteome</keyword>
<keyword evidence="1" id="KW-1133">Transmembrane helix</keyword>
<protein>
    <submittedName>
        <fullName evidence="2">DUF2788 domain-containing protein</fullName>
    </submittedName>
</protein>
<comment type="caution">
    <text evidence="2">The sequence shown here is derived from an EMBL/GenBank/DDBJ whole genome shotgun (WGS) entry which is preliminary data.</text>
</comment>
<dbReference type="EMBL" id="JBHTMC010000026">
    <property type="protein sequence ID" value="MFD1264723.1"/>
    <property type="molecule type" value="Genomic_DNA"/>
</dbReference>
<name>A0ABW3WIZ4_9RHOO</name>
<feature type="transmembrane region" description="Helical" evidence="1">
    <location>
        <begin position="50"/>
        <end position="69"/>
    </location>
</feature>
<dbReference type="InterPro" id="IPR021249">
    <property type="entry name" value="DUF2788"/>
</dbReference>
<dbReference type="Proteomes" id="UP001597158">
    <property type="component" value="Unassembled WGS sequence"/>
</dbReference>
<accession>A0ABW3WIZ4</accession>
<keyword evidence="1" id="KW-0812">Transmembrane</keyword>
<evidence type="ECO:0000313" key="3">
    <source>
        <dbReference type="Proteomes" id="UP001597158"/>
    </source>
</evidence>
<dbReference type="Pfam" id="PF10981">
    <property type="entry name" value="DUF2788"/>
    <property type="match status" value="1"/>
</dbReference>
<dbReference type="RefSeq" id="WP_002935509.1">
    <property type="nucleotide sequence ID" value="NZ_JARQZE010000004.1"/>
</dbReference>
<proteinExistence type="predicted"/>
<feature type="transmembrane region" description="Helical" evidence="1">
    <location>
        <begin position="18"/>
        <end position="38"/>
    </location>
</feature>
<organism evidence="2 3">
    <name type="scientific">Thauera mechernichensis</name>
    <dbReference type="NCBI Taxonomy" id="82788"/>
    <lineage>
        <taxon>Bacteria</taxon>
        <taxon>Pseudomonadati</taxon>
        <taxon>Pseudomonadota</taxon>
        <taxon>Betaproteobacteria</taxon>
        <taxon>Rhodocyclales</taxon>
        <taxon>Zoogloeaceae</taxon>
        <taxon>Thauera</taxon>
    </lineage>
</organism>
<keyword evidence="1" id="KW-0472">Membrane</keyword>
<gene>
    <name evidence="2" type="ORF">ACFQ4M_14165</name>
</gene>
<reference evidence="3" key="1">
    <citation type="journal article" date="2019" name="Int. J. Syst. Evol. Microbiol.">
        <title>The Global Catalogue of Microorganisms (GCM) 10K type strain sequencing project: providing services to taxonomists for standard genome sequencing and annotation.</title>
        <authorList>
            <consortium name="The Broad Institute Genomics Platform"/>
            <consortium name="The Broad Institute Genome Sequencing Center for Infectious Disease"/>
            <person name="Wu L."/>
            <person name="Ma J."/>
        </authorList>
    </citation>
    <scope>NUCLEOTIDE SEQUENCE [LARGE SCALE GENOMIC DNA]</scope>
    <source>
        <strain evidence="3">CCUG 48884</strain>
    </source>
</reference>
<evidence type="ECO:0000313" key="2">
    <source>
        <dbReference type="EMBL" id="MFD1264723.1"/>
    </source>
</evidence>